<dbReference type="STRING" id="561177.ANHYDRO_01387"/>
<dbReference type="EMBL" id="ABXA01000036">
    <property type="protein sequence ID" value="EEB35721.1"/>
    <property type="molecule type" value="Genomic_DNA"/>
</dbReference>
<organism evidence="1 2">
    <name type="scientific">Anaerococcus hydrogenalis DSM 7454</name>
    <dbReference type="NCBI Taxonomy" id="561177"/>
    <lineage>
        <taxon>Bacteria</taxon>
        <taxon>Bacillati</taxon>
        <taxon>Bacillota</taxon>
        <taxon>Tissierellia</taxon>
        <taxon>Tissierellales</taxon>
        <taxon>Peptoniphilaceae</taxon>
        <taxon>Anaerococcus</taxon>
    </lineage>
</organism>
<protein>
    <submittedName>
        <fullName evidence="1">Uncharacterized protein</fullName>
    </submittedName>
</protein>
<dbReference type="AlphaFoldDB" id="B6W9W1"/>
<evidence type="ECO:0000313" key="2">
    <source>
        <dbReference type="Proteomes" id="UP000005451"/>
    </source>
</evidence>
<accession>B6W9W1</accession>
<name>B6W9W1_9FIRM</name>
<sequence length="77" mass="9039">MSWRIFMKIENQVMFMKNLINVDDEDVISLGEYFNGVGSGINPRKNGCNEDCFDMHFLVLCELKRRGIFKGDIERFI</sequence>
<proteinExistence type="predicted"/>
<dbReference type="Proteomes" id="UP000005451">
    <property type="component" value="Unassembled WGS sequence"/>
</dbReference>
<reference evidence="1 2" key="1">
    <citation type="submission" date="2008-09" db="EMBL/GenBank/DDBJ databases">
        <authorList>
            <person name="Fulton L."/>
            <person name="Clifton S."/>
            <person name="Fulton B."/>
            <person name="Xu J."/>
            <person name="Minx P."/>
            <person name="Pepin K.H."/>
            <person name="Johnson M."/>
            <person name="Thiruvilangam P."/>
            <person name="Bhonagiri V."/>
            <person name="Nash W.E."/>
            <person name="Mardis E.R."/>
            <person name="Wilson R.K."/>
        </authorList>
    </citation>
    <scope>NUCLEOTIDE SEQUENCE [LARGE SCALE GENOMIC DNA]</scope>
    <source>
        <strain evidence="1 2">DSM 7454</strain>
    </source>
</reference>
<evidence type="ECO:0000313" key="1">
    <source>
        <dbReference type="EMBL" id="EEB35721.1"/>
    </source>
</evidence>
<reference evidence="1 2" key="2">
    <citation type="submission" date="2008-10" db="EMBL/GenBank/DDBJ databases">
        <title>Draft genome sequence of Anaerococcus hydrogenalis (DSM 7454).</title>
        <authorList>
            <person name="Sudarsanam P."/>
            <person name="Ley R."/>
            <person name="Guruge J."/>
            <person name="Turnbaugh P.J."/>
            <person name="Mahowald M."/>
            <person name="Liep D."/>
            <person name="Gordon J."/>
        </authorList>
    </citation>
    <scope>NUCLEOTIDE SEQUENCE [LARGE SCALE GENOMIC DNA]</scope>
    <source>
        <strain evidence="1 2">DSM 7454</strain>
    </source>
</reference>
<comment type="caution">
    <text evidence="1">The sequence shown here is derived from an EMBL/GenBank/DDBJ whole genome shotgun (WGS) entry which is preliminary data.</text>
</comment>
<gene>
    <name evidence="1" type="ORF">ANHYDRO_01387</name>
</gene>